<feature type="region of interest" description="Disordered" evidence="1">
    <location>
        <begin position="189"/>
        <end position="209"/>
    </location>
</feature>
<evidence type="ECO:0000313" key="2">
    <source>
        <dbReference type="EMBL" id="MDT6968646.1"/>
    </source>
</evidence>
<dbReference type="RefSeq" id="WP_266472890.1">
    <property type="nucleotide sequence ID" value="NZ_BAAAGV010000054.1"/>
</dbReference>
<accession>A0ABU3J4E6</accession>
<name>A0ABU3J4E6_9ACTN</name>
<protein>
    <recommendedName>
        <fullName evidence="4">DNA-binding protein</fullName>
    </recommendedName>
</protein>
<comment type="caution">
    <text evidence="2">The sequence shown here is derived from an EMBL/GenBank/DDBJ whole genome shotgun (WGS) entry which is preliminary data.</text>
</comment>
<sequence>MPVRYMFTLEIENFDIRNEATVERFYEDAEEAYLSARDGLVDATYVIEADEDDPCDAVLDAANHLRSLIPEARVTQVALDLVSVSDIAARVNKSRATIRSWVKGTRGPGKFPRPLSTLGGGVQIWHWPEVNEWLRLHHPEAADDERGLPMQQIHRINYALSAKEFQASPANRSTAEIATWRTARQTSLSVDKKSQLSLPDHPYKSRAIR</sequence>
<dbReference type="EMBL" id="JASKMB010000002">
    <property type="protein sequence ID" value="MDT6968646.1"/>
    <property type="molecule type" value="Genomic_DNA"/>
</dbReference>
<keyword evidence="3" id="KW-1185">Reference proteome</keyword>
<organism evidence="2 3">
    <name type="scientific">Streptomyces thermocarboxydus</name>
    <dbReference type="NCBI Taxonomy" id="59299"/>
    <lineage>
        <taxon>Bacteria</taxon>
        <taxon>Bacillati</taxon>
        <taxon>Actinomycetota</taxon>
        <taxon>Actinomycetes</taxon>
        <taxon>Kitasatosporales</taxon>
        <taxon>Streptomycetaceae</taxon>
        <taxon>Streptomyces</taxon>
    </lineage>
</organism>
<evidence type="ECO:0008006" key="4">
    <source>
        <dbReference type="Google" id="ProtNLM"/>
    </source>
</evidence>
<evidence type="ECO:0000313" key="3">
    <source>
        <dbReference type="Proteomes" id="UP001257895"/>
    </source>
</evidence>
<dbReference type="Proteomes" id="UP001257895">
    <property type="component" value="Unassembled WGS sequence"/>
</dbReference>
<gene>
    <name evidence="2" type="ORF">QNO05_02060</name>
</gene>
<reference evidence="2 3" key="1">
    <citation type="submission" date="2023-05" db="EMBL/GenBank/DDBJ databases">
        <title>Streptomyces fuscus sp. nov., a brown-black pigment producing actinomyces isolated from dry sand of Sea duck farm.</title>
        <authorList>
            <person name="Xie J."/>
            <person name="Shen N."/>
        </authorList>
    </citation>
    <scope>NUCLEOTIDE SEQUENCE [LARGE SCALE GENOMIC DNA]</scope>
    <source>
        <strain evidence="2 3">CGMCC 4.1883</strain>
    </source>
</reference>
<proteinExistence type="predicted"/>
<evidence type="ECO:0000256" key="1">
    <source>
        <dbReference type="SAM" id="MobiDB-lite"/>
    </source>
</evidence>